<organism evidence="2 3">
    <name type="scientific">Tanacetum coccineum</name>
    <dbReference type="NCBI Taxonomy" id="301880"/>
    <lineage>
        <taxon>Eukaryota</taxon>
        <taxon>Viridiplantae</taxon>
        <taxon>Streptophyta</taxon>
        <taxon>Embryophyta</taxon>
        <taxon>Tracheophyta</taxon>
        <taxon>Spermatophyta</taxon>
        <taxon>Magnoliopsida</taxon>
        <taxon>eudicotyledons</taxon>
        <taxon>Gunneridae</taxon>
        <taxon>Pentapetalae</taxon>
        <taxon>asterids</taxon>
        <taxon>campanulids</taxon>
        <taxon>Asterales</taxon>
        <taxon>Asteraceae</taxon>
        <taxon>Asteroideae</taxon>
        <taxon>Anthemideae</taxon>
        <taxon>Anthemidinae</taxon>
        <taxon>Tanacetum</taxon>
    </lineage>
</organism>
<gene>
    <name evidence="2" type="ORF">Tco_0909456</name>
</gene>
<evidence type="ECO:0000313" key="3">
    <source>
        <dbReference type="Proteomes" id="UP001151760"/>
    </source>
</evidence>
<dbReference type="Gene3D" id="3.30.420.10">
    <property type="entry name" value="Ribonuclease H-like superfamily/Ribonuclease H"/>
    <property type="match status" value="1"/>
</dbReference>
<feature type="compositionally biased region" description="Low complexity" evidence="1">
    <location>
        <begin position="108"/>
        <end position="123"/>
    </location>
</feature>
<evidence type="ECO:0000256" key="1">
    <source>
        <dbReference type="SAM" id="MobiDB-lite"/>
    </source>
</evidence>
<dbReference type="InterPro" id="IPR036397">
    <property type="entry name" value="RNaseH_sf"/>
</dbReference>
<evidence type="ECO:0000313" key="2">
    <source>
        <dbReference type="EMBL" id="GJT29181.1"/>
    </source>
</evidence>
<reference evidence="2" key="1">
    <citation type="journal article" date="2022" name="Int. J. Mol. Sci.">
        <title>Draft Genome of Tanacetum Coccineum: Genomic Comparison of Closely Related Tanacetum-Family Plants.</title>
        <authorList>
            <person name="Yamashiro T."/>
            <person name="Shiraishi A."/>
            <person name="Nakayama K."/>
            <person name="Satake H."/>
        </authorList>
    </citation>
    <scope>NUCLEOTIDE SEQUENCE</scope>
</reference>
<dbReference type="Proteomes" id="UP001151760">
    <property type="component" value="Unassembled WGS sequence"/>
</dbReference>
<accession>A0ABQ5CQ09</accession>
<feature type="region of interest" description="Disordered" evidence="1">
    <location>
        <begin position="307"/>
        <end position="346"/>
    </location>
</feature>
<protein>
    <submittedName>
        <fullName evidence="2">Retrovirus-related pol polyprotein from transposon TNT 1-94</fullName>
    </submittedName>
</protein>
<dbReference type="EMBL" id="BQNB010014523">
    <property type="protein sequence ID" value="GJT29181.1"/>
    <property type="molecule type" value="Genomic_DNA"/>
</dbReference>
<proteinExistence type="predicted"/>
<reference evidence="2" key="2">
    <citation type="submission" date="2022-01" db="EMBL/GenBank/DDBJ databases">
        <authorList>
            <person name="Yamashiro T."/>
            <person name="Shiraishi A."/>
            <person name="Satake H."/>
            <person name="Nakayama K."/>
        </authorList>
    </citation>
    <scope>NUCLEOTIDE SEQUENCE</scope>
</reference>
<keyword evidence="3" id="KW-1185">Reference proteome</keyword>
<feature type="region of interest" description="Disordered" evidence="1">
    <location>
        <begin position="94"/>
        <end position="143"/>
    </location>
</feature>
<sequence length="382" mass="42085">MFKLNIEPISHILKNNRDAHEDYLKKNIENNDTLRGLVECARKQDHSKPLLDSACRYTKHVQELLVYVSKTCPSSPKPSEKLVAVTPLNKDKKVKCSTGASGSKASGNKINNRISQSSSSNKTNKVEDQSRSVKSRKNKKNRVDKIECNTHIMQSMLNANSVSKPISNALVKHSVRNAKFKSNCVRISHKTSVARTPQQNGIVERQNRTLVEAARTMLIFSKAPARLIIEIIHVDFDKLTAMASEQFSSGPKPQVLTPRTISSGLMQNISSSTPYVPPTKNDGETLFQPMFDEYLNPPRCVDSQVPAVNASEPDISTGIPSSTTIDQDAPLTSTSQTTPETPSPVIPLGVEEANHDIKVAHMDNNSSFDIPIPEPSFKESSS</sequence>
<comment type="caution">
    <text evidence="2">The sequence shown here is derived from an EMBL/GenBank/DDBJ whole genome shotgun (WGS) entry which is preliminary data.</text>
</comment>
<name>A0ABQ5CQ09_9ASTR</name>
<dbReference type="InterPro" id="IPR012337">
    <property type="entry name" value="RNaseH-like_sf"/>
</dbReference>
<dbReference type="SUPFAM" id="SSF53098">
    <property type="entry name" value="Ribonuclease H-like"/>
    <property type="match status" value="1"/>
</dbReference>